<accession>A0ACC3A542</accession>
<dbReference type="EMBL" id="JAPDRQ010000099">
    <property type="protein sequence ID" value="KAJ9655332.1"/>
    <property type="molecule type" value="Genomic_DNA"/>
</dbReference>
<dbReference type="Proteomes" id="UP001172386">
    <property type="component" value="Unassembled WGS sequence"/>
</dbReference>
<protein>
    <submittedName>
        <fullName evidence="1">Uncharacterized protein</fullName>
    </submittedName>
</protein>
<comment type="caution">
    <text evidence="1">The sequence shown here is derived from an EMBL/GenBank/DDBJ whole genome shotgun (WGS) entry which is preliminary data.</text>
</comment>
<sequence length="1093" mass="122277">MAANAESAIEVADERPASSPPAPSVRPLHRMPSIQRVNTSFPQGSLGFTITPASAHSTSSIAPSPSWSSHKGSPLSFQTSQPHTSLWNLDLERLPDPLISPSSAIDPHSSPASSKPTNRIQRKMSQGKRAFSRLGRSTSSSTTKRTDTSCGPIARRRSDSKTSTTAAYEPEELIPDVPEGLGYYHHIGSPDERGFLSDNPVRHEQRAEIVAPSVPTALVTGCVLTKLAGRKIQEKHFALDNEFAKVWWTGRLSRKSFNIDDIKSIRFGLEAASSWKSSGVQVDVHCCFTINYAPSQSSKDLKTLNLLAQTQHMCRLWVNTLEALAKHREELMTEMTGSERQSVLKAHWESELVRRQLEDNNPSLDRLNLRSITHLCRKLHIHCPRSVIEEGFKNVDVDGLGLLTFDQFRAFVARLRSRFDIKPLFNQLIAPGTDGISKQTFLQFLAREQGVNTNSTRGYWEAKFDNLAGRSHCSVPEYARNQYMDFVNFTSFMMSQDCHIYASGDTPKSSFGRPLNEYFISSSHNTYLIGRQVGGTSSVEAYVAALRKGCRSVEIDCWDGENDTPRVTHGYTRTTSVPFVDVIKAINRCAFDASPYPVILSLEVHCNPVQQARMVHIMKENIPSERLLTIPLAEHTDTLPSPEELKWKLLIKVKATNPQPSLSLFIETASVTRKRSTSSPIRRPIPTPSSSSQHIIISAATATFMMTPPESISSPTDRSMSPTSEEEEQSDANRTPSISSEAPPVKIKTSKIIKDLADLGVYLQGYSFRGNNDLNFRQFNHIFSLNESTAIGLCQLPSTKALFERHNTDFMCRIYPKGFRVNSSNFDPNTFWRRGVQMVALNRQTYDIHMQMNEAMFAAGHDQMGYVLKPQYLRQPDRFSTNPDQKAKLPRRRIEFSVKVISAQQLPLLSTMGKNDLISPYVEIQMFSAEDKAKDIASGQGGEEVSDPNGYHGIGSPYVRRTKTVPGNGFNPQFNDVIELQLETKYSELVFVRFIVYQSGKSPKQLAVFTAKLDSLQLGYRHLPLYNSNGEELIFSSLFCQITKKPPAESVLASEEGLPYRSRSIRGYFGGDRGRRRGRTNEAKMQNGHACEL</sequence>
<evidence type="ECO:0000313" key="2">
    <source>
        <dbReference type="Proteomes" id="UP001172386"/>
    </source>
</evidence>
<gene>
    <name evidence="1" type="ORF">H2198_005787</name>
</gene>
<proteinExistence type="predicted"/>
<organism evidence="1 2">
    <name type="scientific">Neophaeococcomyces mojaviensis</name>
    <dbReference type="NCBI Taxonomy" id="3383035"/>
    <lineage>
        <taxon>Eukaryota</taxon>
        <taxon>Fungi</taxon>
        <taxon>Dikarya</taxon>
        <taxon>Ascomycota</taxon>
        <taxon>Pezizomycotina</taxon>
        <taxon>Eurotiomycetes</taxon>
        <taxon>Chaetothyriomycetidae</taxon>
        <taxon>Chaetothyriales</taxon>
        <taxon>Chaetothyriales incertae sedis</taxon>
        <taxon>Neophaeococcomyces</taxon>
    </lineage>
</organism>
<keyword evidence="2" id="KW-1185">Reference proteome</keyword>
<name>A0ACC3A542_9EURO</name>
<reference evidence="1" key="1">
    <citation type="submission" date="2022-10" db="EMBL/GenBank/DDBJ databases">
        <title>Culturing micro-colonial fungi from biological soil crusts in the Mojave desert and describing Neophaeococcomyces mojavensis, and introducing the new genera and species Taxawa tesnikishii.</title>
        <authorList>
            <person name="Kurbessoian T."/>
            <person name="Stajich J.E."/>
        </authorList>
    </citation>
    <scope>NUCLEOTIDE SEQUENCE</scope>
    <source>
        <strain evidence="1">JES_112</strain>
    </source>
</reference>
<evidence type="ECO:0000313" key="1">
    <source>
        <dbReference type="EMBL" id="KAJ9655332.1"/>
    </source>
</evidence>